<sequence>HNGDQPVNTDSGVCGADVSVSASATDNCTVGTPTGVRSDGLALDALYPVGVTTIAWDVTDANGNDATQVVQTITVTDNEIP</sequence>
<accession>A0ABU2Y838</accession>
<feature type="non-terminal residue" evidence="1">
    <location>
        <position position="1"/>
    </location>
</feature>
<feature type="non-terminal residue" evidence="1">
    <location>
        <position position="81"/>
    </location>
</feature>
<proteinExistence type="predicted"/>
<dbReference type="EMBL" id="JAVRHV010000034">
    <property type="protein sequence ID" value="MDT0554364.1"/>
    <property type="molecule type" value="Genomic_DNA"/>
</dbReference>
<dbReference type="RefSeq" id="WP_311594446.1">
    <property type="nucleotide sequence ID" value="NZ_JAVRHV010000034.1"/>
</dbReference>
<protein>
    <recommendedName>
        <fullName evidence="3">HYR domain-containing protein</fullName>
    </recommendedName>
</protein>
<gene>
    <name evidence="1" type="ORF">RM519_13990</name>
</gene>
<organism evidence="1 2">
    <name type="scientific">Urechidicola vernalis</name>
    <dbReference type="NCBI Taxonomy" id="3075600"/>
    <lineage>
        <taxon>Bacteria</taxon>
        <taxon>Pseudomonadati</taxon>
        <taxon>Bacteroidota</taxon>
        <taxon>Flavobacteriia</taxon>
        <taxon>Flavobacteriales</taxon>
        <taxon>Flavobacteriaceae</taxon>
        <taxon>Urechidicola</taxon>
    </lineage>
</organism>
<evidence type="ECO:0008006" key="3">
    <source>
        <dbReference type="Google" id="ProtNLM"/>
    </source>
</evidence>
<dbReference type="Proteomes" id="UP001252186">
    <property type="component" value="Unassembled WGS sequence"/>
</dbReference>
<comment type="caution">
    <text evidence="1">The sequence shown here is derived from an EMBL/GenBank/DDBJ whole genome shotgun (WGS) entry which is preliminary data.</text>
</comment>
<evidence type="ECO:0000313" key="1">
    <source>
        <dbReference type="EMBL" id="MDT0554364.1"/>
    </source>
</evidence>
<evidence type="ECO:0000313" key="2">
    <source>
        <dbReference type="Proteomes" id="UP001252186"/>
    </source>
</evidence>
<keyword evidence="2" id="KW-1185">Reference proteome</keyword>
<reference evidence="1 2" key="1">
    <citation type="submission" date="2023-09" db="EMBL/GenBank/DDBJ databases">
        <authorList>
            <person name="Rey-Velasco X."/>
        </authorList>
    </citation>
    <scope>NUCLEOTIDE SEQUENCE [LARGE SCALE GENOMIC DNA]</scope>
    <source>
        <strain evidence="1 2">P050</strain>
    </source>
</reference>
<name>A0ABU2Y838_9FLAO</name>